<name>A0A1V4AXX3_9BACT</name>
<evidence type="ECO:0000313" key="2">
    <source>
        <dbReference type="Proteomes" id="UP000189681"/>
    </source>
</evidence>
<comment type="caution">
    <text evidence="1">The sequence shown here is derived from an EMBL/GenBank/DDBJ whole genome shotgun (WGS) entry which is preliminary data.</text>
</comment>
<organism evidence="1 2">
    <name type="scientific">Candidatus Brocadia carolinensis</name>
    <dbReference type="NCBI Taxonomy" id="1004156"/>
    <lineage>
        <taxon>Bacteria</taxon>
        <taxon>Pseudomonadati</taxon>
        <taxon>Planctomycetota</taxon>
        <taxon>Candidatus Brocadiia</taxon>
        <taxon>Candidatus Brocadiales</taxon>
        <taxon>Candidatus Brocadiaceae</taxon>
        <taxon>Candidatus Brocadia</taxon>
    </lineage>
</organism>
<reference evidence="1 2" key="1">
    <citation type="journal article" date="2017" name="Water Res.">
        <title>Discovery and metagenomic analysis of an anammox bacterial enrichment related to Candidatus "Brocadia caroliniensis" in a full-scale glycerol-fed nitritation-denitritation separate centrate treatment process.</title>
        <authorList>
            <person name="Park H."/>
            <person name="Brotto A.C."/>
            <person name="van Loosdrecht M.C."/>
            <person name="Chandran K."/>
        </authorList>
    </citation>
    <scope>NUCLEOTIDE SEQUENCE [LARGE SCALE GENOMIC DNA]</scope>
    <source>
        <strain evidence="1">26THWARD</strain>
    </source>
</reference>
<dbReference type="Proteomes" id="UP000189681">
    <property type="component" value="Unassembled WGS sequence"/>
</dbReference>
<evidence type="ECO:0000313" key="1">
    <source>
        <dbReference type="EMBL" id="OOP57980.1"/>
    </source>
</evidence>
<accession>A0A1V4AXX3</accession>
<sequence>MELDFCLLFLFTATFSDSLLKYDTFSMRMSYEGADAASISRELREFEEKADADYPRFGASGTLKKEAL</sequence>
<dbReference type="AlphaFoldDB" id="A0A1V4AXX3"/>
<dbReference type="EMBL" id="AYTS01000004">
    <property type="protein sequence ID" value="OOP57980.1"/>
    <property type="molecule type" value="Genomic_DNA"/>
</dbReference>
<gene>
    <name evidence="1" type="ORF">AYP45_00335</name>
</gene>
<proteinExistence type="predicted"/>
<protein>
    <submittedName>
        <fullName evidence="1">Uncharacterized protein</fullName>
    </submittedName>
</protein>